<proteinExistence type="predicted"/>
<dbReference type="RefSeq" id="WP_011637724.1">
    <property type="nucleotide sequence ID" value="NZ_JBBMQR010000012.1"/>
</dbReference>
<feature type="transmembrane region" description="Helical" evidence="1">
    <location>
        <begin position="94"/>
        <end position="113"/>
    </location>
</feature>
<organism evidence="2">
    <name type="scientific">Shewanella frigidimarina</name>
    <dbReference type="NCBI Taxonomy" id="56812"/>
    <lineage>
        <taxon>Bacteria</taxon>
        <taxon>Pseudomonadati</taxon>
        <taxon>Pseudomonadota</taxon>
        <taxon>Gammaproteobacteria</taxon>
        <taxon>Alteromonadales</taxon>
        <taxon>Shewanellaceae</taxon>
        <taxon>Shewanella</taxon>
    </lineage>
</organism>
<evidence type="ECO:0000313" key="2">
    <source>
        <dbReference type="EMBL" id="KVX03314.1"/>
    </source>
</evidence>
<dbReference type="OMA" id="LQASNWC"/>
<dbReference type="GeneID" id="41837640"/>
<comment type="caution">
    <text evidence="2">The sequence shown here is derived from an EMBL/GenBank/DDBJ whole genome shotgun (WGS) entry which is preliminary data.</text>
</comment>
<dbReference type="AlphaFoldDB" id="A0A106C308"/>
<protein>
    <submittedName>
        <fullName evidence="2">Uncharacterized protein</fullName>
    </submittedName>
</protein>
<dbReference type="EMBL" id="LRDC01000001">
    <property type="protein sequence ID" value="KVX03314.1"/>
    <property type="molecule type" value="Genomic_DNA"/>
</dbReference>
<name>A0A106C308_SHEFR</name>
<sequence>MIKFTYHLNQDNIELQASNWCGLERVFINGKVVSRKFNFGLQSMHDVLLNNGKKCRFQLVLDPQTELVSCRIYKQNQLVTILNQGKKQLQKSQFLIETSFVVACVGMLSLFWLS</sequence>
<gene>
    <name evidence="2" type="ORF">AWJ07_01720</name>
</gene>
<keyword evidence="1" id="KW-0812">Transmembrane</keyword>
<evidence type="ECO:0000256" key="1">
    <source>
        <dbReference type="SAM" id="Phobius"/>
    </source>
</evidence>
<reference evidence="2 3" key="1">
    <citation type="submission" date="2016-01" db="EMBL/GenBank/DDBJ databases">
        <title>Draft genome of the antarctic isolate Shewanella frigidimarina Ag06-30.</title>
        <authorList>
            <person name="Parmeciano Di Noto G."/>
            <person name="Vazquez S."/>
            <person name="Mac Cormack W."/>
            <person name="Iriarte A."/>
            <person name="Quiroga C."/>
        </authorList>
    </citation>
    <scope>NUCLEOTIDE SEQUENCE [LARGE SCALE GENOMIC DNA]</scope>
    <source>
        <strain evidence="2 3">Ag06-30</strain>
    </source>
</reference>
<accession>A0A106C308</accession>
<dbReference type="Proteomes" id="UP000055702">
    <property type="component" value="Unassembled WGS sequence"/>
</dbReference>
<keyword evidence="1" id="KW-1133">Transmembrane helix</keyword>
<evidence type="ECO:0000313" key="3">
    <source>
        <dbReference type="Proteomes" id="UP000055702"/>
    </source>
</evidence>
<keyword evidence="1" id="KW-0472">Membrane</keyword>